<dbReference type="PIRSF" id="PIRSF000530">
    <property type="entry name" value="Galactokinase"/>
    <property type="match status" value="1"/>
</dbReference>
<dbReference type="Pfam" id="PF00288">
    <property type="entry name" value="GHMP_kinases_N"/>
    <property type="match status" value="1"/>
</dbReference>
<evidence type="ECO:0000256" key="4">
    <source>
        <dbReference type="ARBA" id="ARBA00022777"/>
    </source>
</evidence>
<dbReference type="Gene3D" id="3.30.230.10">
    <property type="match status" value="1"/>
</dbReference>
<feature type="domain" description="Galactokinase N-terminal" evidence="7">
    <location>
        <begin position="32"/>
        <end position="80"/>
    </location>
</feature>
<organism evidence="8 9">
    <name type="scientific">Candidatus Limadaptatus stercoripullorum</name>
    <dbReference type="NCBI Taxonomy" id="2840846"/>
    <lineage>
        <taxon>Bacteria</taxon>
        <taxon>Bacillati</taxon>
        <taxon>Bacillota</taxon>
        <taxon>Clostridia</taxon>
        <taxon>Eubacteriales</taxon>
        <taxon>Candidatus Limadaptatus</taxon>
    </lineage>
</organism>
<dbReference type="InterPro" id="IPR000705">
    <property type="entry name" value="Galactokinase"/>
</dbReference>
<accession>A0A9D1SWC4</accession>
<keyword evidence="5" id="KW-0067">ATP-binding</keyword>
<dbReference type="InterPro" id="IPR014721">
    <property type="entry name" value="Ribsml_uS5_D2-typ_fold_subgr"/>
</dbReference>
<dbReference type="SUPFAM" id="SSF54211">
    <property type="entry name" value="Ribosomal protein S5 domain 2-like"/>
    <property type="match status" value="1"/>
</dbReference>
<dbReference type="EMBL" id="DVOE01000030">
    <property type="protein sequence ID" value="HIU98616.1"/>
    <property type="molecule type" value="Genomic_DNA"/>
</dbReference>
<proteinExistence type="inferred from homology"/>
<dbReference type="InterPro" id="IPR019539">
    <property type="entry name" value="GalKase_N"/>
</dbReference>
<evidence type="ECO:0000256" key="3">
    <source>
        <dbReference type="ARBA" id="ARBA00022741"/>
    </source>
</evidence>
<dbReference type="Gene3D" id="3.30.70.890">
    <property type="entry name" value="GHMP kinase, C-terminal domain"/>
    <property type="match status" value="1"/>
</dbReference>
<dbReference type="PANTHER" id="PTHR10457">
    <property type="entry name" value="MEVALONATE KINASE/GALACTOKINASE"/>
    <property type="match status" value="1"/>
</dbReference>
<evidence type="ECO:0000259" key="6">
    <source>
        <dbReference type="Pfam" id="PF00288"/>
    </source>
</evidence>
<evidence type="ECO:0000259" key="7">
    <source>
        <dbReference type="Pfam" id="PF10509"/>
    </source>
</evidence>
<comment type="caution">
    <text evidence="8">The sequence shown here is derived from an EMBL/GenBank/DDBJ whole genome shotgun (WGS) entry which is preliminary data.</text>
</comment>
<dbReference type="GO" id="GO:0006012">
    <property type="term" value="P:galactose metabolic process"/>
    <property type="evidence" value="ECO:0007669"/>
    <property type="project" value="InterPro"/>
</dbReference>
<sequence length="412" mass="43696">MDAKNFCAETLAELYGAAAEDGARRLSAVARTFEATFGRAPADLFSSPGRIEIVGNHTDHNAGKVLAAAVNVDTVAAVSPREDGVIEVKSEDYPPMLVELSDVSFKASELGTSAALIKGVADFYMRAGVRVGGFSACMTSTVPRGSGMSSSSSFELMIAEILNVYYNSGSLDPVFKARASQYAENVYFGKPSGLMDQTAISVGGVNMIDFRDFERPEFENAKWSFDDLDIFVAATGGDHSDLTDDYAAIPAEMKAVAEAMGGKLLRDIDPAAFYAAEDGLRSSLSPRALLRAEHFFEENVRVEQAAAAIASGDEKAFLDAVNASGMSSAVKLQNLRSSRGDRALEDALDFAGTLDGVAAKRVHGGGFAGTILLFVRKASSCAVKDALIRRFGADNVFELSVRSSGATRVVHL</sequence>
<dbReference type="PROSITE" id="PS00627">
    <property type="entry name" value="GHMP_KINASES_ATP"/>
    <property type="match status" value="1"/>
</dbReference>
<dbReference type="SUPFAM" id="SSF55060">
    <property type="entry name" value="GHMP Kinase, C-terminal domain"/>
    <property type="match status" value="1"/>
</dbReference>
<evidence type="ECO:0000256" key="5">
    <source>
        <dbReference type="ARBA" id="ARBA00022840"/>
    </source>
</evidence>
<dbReference type="PRINTS" id="PR00473">
    <property type="entry name" value="GALCTOKINASE"/>
</dbReference>
<keyword evidence="2" id="KW-0808">Transferase</keyword>
<protein>
    <submittedName>
        <fullName evidence="8">Galactokinase</fullName>
    </submittedName>
</protein>
<dbReference type="InterPro" id="IPR006203">
    <property type="entry name" value="GHMP_knse_ATP-bd_CS"/>
</dbReference>
<dbReference type="Pfam" id="PF10509">
    <property type="entry name" value="GalKase_gal_bdg"/>
    <property type="match status" value="1"/>
</dbReference>
<feature type="domain" description="GHMP kinase N-terminal" evidence="6">
    <location>
        <begin position="116"/>
        <end position="204"/>
    </location>
</feature>
<name>A0A9D1SWC4_9FIRM</name>
<evidence type="ECO:0000256" key="2">
    <source>
        <dbReference type="ARBA" id="ARBA00022679"/>
    </source>
</evidence>
<dbReference type="AlphaFoldDB" id="A0A9D1SWC4"/>
<dbReference type="InterPro" id="IPR006206">
    <property type="entry name" value="Mevalonate/galactokinase"/>
</dbReference>
<keyword evidence="3" id="KW-0547">Nucleotide-binding</keyword>
<reference evidence="8" key="2">
    <citation type="journal article" date="2021" name="PeerJ">
        <title>Extensive microbial diversity within the chicken gut microbiome revealed by metagenomics and culture.</title>
        <authorList>
            <person name="Gilroy R."/>
            <person name="Ravi A."/>
            <person name="Getino M."/>
            <person name="Pursley I."/>
            <person name="Horton D.L."/>
            <person name="Alikhan N.F."/>
            <person name="Baker D."/>
            <person name="Gharbi K."/>
            <person name="Hall N."/>
            <person name="Watson M."/>
            <person name="Adriaenssens E.M."/>
            <person name="Foster-Nyarko E."/>
            <person name="Jarju S."/>
            <person name="Secka A."/>
            <person name="Antonio M."/>
            <person name="Oren A."/>
            <person name="Chaudhuri R.R."/>
            <person name="La Ragione R."/>
            <person name="Hildebrand F."/>
            <person name="Pallen M.J."/>
        </authorList>
    </citation>
    <scope>NUCLEOTIDE SEQUENCE</scope>
    <source>
        <strain evidence="8">10406</strain>
    </source>
</reference>
<dbReference type="PRINTS" id="PR00959">
    <property type="entry name" value="MEVGALKINASE"/>
</dbReference>
<dbReference type="GO" id="GO:0005524">
    <property type="term" value="F:ATP binding"/>
    <property type="evidence" value="ECO:0007669"/>
    <property type="project" value="UniProtKB-KW"/>
</dbReference>
<dbReference type="InterPro" id="IPR020568">
    <property type="entry name" value="Ribosomal_Su5_D2-typ_SF"/>
</dbReference>
<evidence type="ECO:0000313" key="8">
    <source>
        <dbReference type="EMBL" id="HIU98616.1"/>
    </source>
</evidence>
<dbReference type="InterPro" id="IPR036554">
    <property type="entry name" value="GHMP_kinase_C_sf"/>
</dbReference>
<dbReference type="GO" id="GO:0004335">
    <property type="term" value="F:galactokinase activity"/>
    <property type="evidence" value="ECO:0007669"/>
    <property type="project" value="InterPro"/>
</dbReference>
<gene>
    <name evidence="8" type="ORF">IAC73_02090</name>
</gene>
<dbReference type="GO" id="GO:0005829">
    <property type="term" value="C:cytosol"/>
    <property type="evidence" value="ECO:0007669"/>
    <property type="project" value="TreeGrafter"/>
</dbReference>
<evidence type="ECO:0000313" key="9">
    <source>
        <dbReference type="Proteomes" id="UP000886857"/>
    </source>
</evidence>
<evidence type="ECO:0000256" key="1">
    <source>
        <dbReference type="ARBA" id="ARBA00006566"/>
    </source>
</evidence>
<dbReference type="InterPro" id="IPR006204">
    <property type="entry name" value="GHMP_kinase_N_dom"/>
</dbReference>
<reference evidence="8" key="1">
    <citation type="submission" date="2020-10" db="EMBL/GenBank/DDBJ databases">
        <authorList>
            <person name="Gilroy R."/>
        </authorList>
    </citation>
    <scope>NUCLEOTIDE SEQUENCE</scope>
    <source>
        <strain evidence="8">10406</strain>
    </source>
</reference>
<keyword evidence="4" id="KW-0418">Kinase</keyword>
<comment type="similarity">
    <text evidence="1">Belongs to the GHMP kinase family. GalK subfamily.</text>
</comment>
<dbReference type="Proteomes" id="UP000886857">
    <property type="component" value="Unassembled WGS sequence"/>
</dbReference>
<dbReference type="PANTHER" id="PTHR10457:SF7">
    <property type="entry name" value="GALACTOKINASE-RELATED"/>
    <property type="match status" value="1"/>
</dbReference>